<dbReference type="Pfam" id="PF20107">
    <property type="entry name" value="DUF6497"/>
    <property type="match status" value="1"/>
</dbReference>
<organism evidence="2 3">
    <name type="scientific">Thalassococcus halodurans</name>
    <dbReference type="NCBI Taxonomy" id="373675"/>
    <lineage>
        <taxon>Bacteria</taxon>
        <taxon>Pseudomonadati</taxon>
        <taxon>Pseudomonadota</taxon>
        <taxon>Alphaproteobacteria</taxon>
        <taxon>Rhodobacterales</taxon>
        <taxon>Roseobacteraceae</taxon>
        <taxon>Thalassococcus</taxon>
    </lineage>
</organism>
<protein>
    <submittedName>
        <fullName evidence="2">Uncharacterized protein</fullName>
    </submittedName>
</protein>
<name>A0A1H5VPA9_9RHOB</name>
<proteinExistence type="predicted"/>
<accession>A0A1H5VPA9</accession>
<keyword evidence="1" id="KW-0812">Transmembrane</keyword>
<dbReference type="EMBL" id="FNUZ01000002">
    <property type="protein sequence ID" value="SEF89155.1"/>
    <property type="molecule type" value="Genomic_DNA"/>
</dbReference>
<dbReference type="InterPro" id="IPR045467">
    <property type="entry name" value="DUF6497"/>
</dbReference>
<evidence type="ECO:0000313" key="3">
    <source>
        <dbReference type="Proteomes" id="UP000236752"/>
    </source>
</evidence>
<feature type="transmembrane region" description="Helical" evidence="1">
    <location>
        <begin position="86"/>
        <end position="106"/>
    </location>
</feature>
<keyword evidence="1" id="KW-1133">Transmembrane helix</keyword>
<sequence length="206" mass="22308">MSTWQCKYDMREQALNAGVFRHSDNLLRNVCNLLMIPAPRASNDRNSGTELTTADKIRSHAAPAGGAPSGGRGCDFLKNFKTIPNVIAIFAAAVFAASASAQSIILPSDRKADLQEVLKDMDLLRYRFVVPELSNATDDLAVSTGDLEFLCSDYVLQDIKGQGLSAAQVVISMGDRPTEFGVADPDALQVFELFSISDGLCIWEAF</sequence>
<keyword evidence="1" id="KW-0472">Membrane</keyword>
<gene>
    <name evidence="2" type="ORF">SAMN04488045_1129</name>
</gene>
<evidence type="ECO:0000313" key="2">
    <source>
        <dbReference type="EMBL" id="SEF89155.1"/>
    </source>
</evidence>
<dbReference type="AlphaFoldDB" id="A0A1H5VPA9"/>
<reference evidence="2 3" key="1">
    <citation type="submission" date="2016-10" db="EMBL/GenBank/DDBJ databases">
        <authorList>
            <person name="de Groot N.N."/>
        </authorList>
    </citation>
    <scope>NUCLEOTIDE SEQUENCE [LARGE SCALE GENOMIC DNA]</scope>
    <source>
        <strain evidence="2 3">DSM 26915</strain>
    </source>
</reference>
<keyword evidence="3" id="KW-1185">Reference proteome</keyword>
<dbReference type="Proteomes" id="UP000236752">
    <property type="component" value="Unassembled WGS sequence"/>
</dbReference>
<evidence type="ECO:0000256" key="1">
    <source>
        <dbReference type="SAM" id="Phobius"/>
    </source>
</evidence>